<dbReference type="SUPFAM" id="SSF53649">
    <property type="entry name" value="Alkaline phosphatase-like"/>
    <property type="match status" value="1"/>
</dbReference>
<geneLocation type="plasmid" evidence="4 5">
    <name>Cy782201</name>
</geneLocation>
<feature type="binding site" evidence="3">
    <location>
        <position position="254"/>
    </location>
    <ligand>
        <name>Mg(2+)</name>
        <dbReference type="ChEBI" id="CHEBI:18420"/>
    </ligand>
</feature>
<dbReference type="PANTHER" id="PTHR11596:SF5">
    <property type="entry name" value="ALKALINE PHOSPHATASE"/>
    <property type="match status" value="1"/>
</dbReference>
<keyword evidence="5" id="KW-1185">Reference proteome</keyword>
<dbReference type="GO" id="GO:0046872">
    <property type="term" value="F:metal ion binding"/>
    <property type="evidence" value="ECO:0007669"/>
    <property type="project" value="UniProtKB-KW"/>
</dbReference>
<evidence type="ECO:0000313" key="5">
    <source>
        <dbReference type="Proteomes" id="UP000008206"/>
    </source>
</evidence>
<dbReference type="InterPro" id="IPR017850">
    <property type="entry name" value="Alkaline_phosphatase_core_sf"/>
</dbReference>
<dbReference type="Proteomes" id="UP000008206">
    <property type="component" value="Plasmid Cy782201"/>
</dbReference>
<feature type="binding site" evidence="3">
    <location>
        <position position="476"/>
    </location>
    <ligand>
        <name>Zn(2+)</name>
        <dbReference type="ChEBI" id="CHEBI:29105"/>
        <label>2</label>
    </ligand>
</feature>
<dbReference type="AlphaFoldDB" id="E0ULH5"/>
<name>E0ULH5_GLOV7</name>
<keyword evidence="3" id="KW-0460">Magnesium</keyword>
<dbReference type="SMART" id="SM00098">
    <property type="entry name" value="alkPPc"/>
    <property type="match status" value="1"/>
</dbReference>
<dbReference type="Pfam" id="PF00245">
    <property type="entry name" value="Alk_phosphatase"/>
    <property type="match status" value="1"/>
</dbReference>
<dbReference type="GO" id="GO:0004035">
    <property type="term" value="F:alkaline phosphatase activity"/>
    <property type="evidence" value="ECO:0007669"/>
    <property type="project" value="TreeGrafter"/>
</dbReference>
<dbReference type="PANTHER" id="PTHR11596">
    <property type="entry name" value="ALKALINE PHOSPHATASE"/>
    <property type="match status" value="1"/>
</dbReference>
<comment type="cofactor">
    <cofactor evidence="3">
        <name>Zn(2+)</name>
        <dbReference type="ChEBI" id="CHEBI:29105"/>
    </cofactor>
    <text evidence="3">Binds 2 Zn(2+) ions.</text>
</comment>
<dbReference type="OrthoDB" id="9794455at2"/>
<keyword evidence="3" id="KW-0862">Zinc</keyword>
<dbReference type="HOGENOM" id="CLU_018809_0_0_3"/>
<feature type="binding site" evidence="3">
    <location>
        <position position="256"/>
    </location>
    <ligand>
        <name>Mg(2+)</name>
        <dbReference type="ChEBI" id="CHEBI:18420"/>
    </ligand>
</feature>
<evidence type="ECO:0000256" key="3">
    <source>
        <dbReference type="PIRSR" id="PIRSR601952-2"/>
    </source>
</evidence>
<keyword evidence="1" id="KW-0597">Phosphoprotein</keyword>
<proteinExistence type="predicted"/>
<gene>
    <name evidence="4" type="ordered locus">Cyan7822_5952</name>
</gene>
<accession>E0ULH5</accession>
<dbReference type="Gene3D" id="3.40.720.10">
    <property type="entry name" value="Alkaline Phosphatase, subunit A"/>
    <property type="match status" value="3"/>
</dbReference>
<feature type="binding site" evidence="3">
    <location>
        <position position="467"/>
    </location>
    <ligand>
        <name>Mg(2+)</name>
        <dbReference type="ChEBI" id="CHEBI:18420"/>
    </ligand>
</feature>
<keyword evidence="4" id="KW-0614">Plasmid</keyword>
<organism evidence="4 5">
    <name type="scientific">Gloeothece verrucosa (strain PCC 7822)</name>
    <name type="common">Cyanothece sp. (strain PCC 7822)</name>
    <dbReference type="NCBI Taxonomy" id="497965"/>
    <lineage>
        <taxon>Bacteria</taxon>
        <taxon>Bacillati</taxon>
        <taxon>Cyanobacteriota</taxon>
        <taxon>Cyanophyceae</taxon>
        <taxon>Oscillatoriophycideae</taxon>
        <taxon>Chroococcales</taxon>
        <taxon>Aphanothecaceae</taxon>
        <taxon>Gloeothece</taxon>
        <taxon>Gloeothece verrucosa</taxon>
    </lineage>
</organism>
<feature type="active site" description="Phosphoserine intermediate" evidence="2">
    <location>
        <position position="203"/>
    </location>
</feature>
<feature type="binding site" evidence="3">
    <location>
        <position position="518"/>
    </location>
    <ligand>
        <name>Zn(2+)</name>
        <dbReference type="ChEBI" id="CHEBI:29105"/>
        <label>2</label>
    </ligand>
</feature>
<dbReference type="KEGG" id="cyj:Cyan7822_5952"/>
<dbReference type="InterPro" id="IPR001952">
    <property type="entry name" value="Alkaline_phosphatase"/>
</dbReference>
<evidence type="ECO:0000256" key="2">
    <source>
        <dbReference type="PIRSR" id="PIRSR601952-1"/>
    </source>
</evidence>
<evidence type="ECO:0000313" key="4">
    <source>
        <dbReference type="EMBL" id="ADN17805.1"/>
    </source>
</evidence>
<sequence>MKFLSFPLNLNSSFAKVIALGVMGFTGSLSLTPEIAHAATVTNTKNVIIMIGDGMGWEMARAAAIQKQINAGNTGNRLSDFYTSGKGSGLAFQQLSNYALATTYGTTIAPPNGKFSTGNSALNNTNPATGQSPVLPGFVFNPVFNPGTTTTGGASNPNNYAVGNLVGYDPVSGGAAPWDPAYYGGPIPSGFNKEYIKYSYPDSANTATTLYTGVKSYNNAIGVDIYEQALDSALKIASLEGKSTGLVTSVPVDHATPGAAAANVNRRNKYDEPYPLLDNILQQELRVFQPTVILGGGNPISTPGSPLPEGVEPNQSFEFITKDTYDYLVANPINNRYDYRFLENGSNAANTLLSVAATLDPNNGDRLLGLYGAEGQNGNLPINSANGTYQNTGLDNFSLYSSAQAGNPRNIIPGIPNPDTDRPLRPGETDAEFIARQLDENPRLKDLTQAALTVLGKDPDGFWLMVEGGDIDWAAHDDNIDNLIGAISDFNDSVEYVMNWIADNGGWEKNLLLVTADHDHYLTLRDDFPELLRTVGAHDLAYSRHTPADAGHFWGSEGSDPALVNSLVKYKWGSHSNRPVPVYFQGNGSEVLLNSVGTGYTIYGEQVPGIPGLVDQVHIAKTQLDALQAVPEPTTVGGGILALVMGGFFRSKKRHVK</sequence>
<dbReference type="EMBL" id="CP002199">
    <property type="protein sequence ID" value="ADN17805.1"/>
    <property type="molecule type" value="Genomic_DNA"/>
</dbReference>
<dbReference type="RefSeq" id="WP_013334555.1">
    <property type="nucleotide sequence ID" value="NC_014533.1"/>
</dbReference>
<comment type="cofactor">
    <cofactor evidence="3">
        <name>Mg(2+)</name>
        <dbReference type="ChEBI" id="CHEBI:18420"/>
    </cofactor>
    <text evidence="3">Binds 1 Mg(2+) ion.</text>
</comment>
<feature type="binding site" evidence="3">
    <location>
        <position position="517"/>
    </location>
    <ligand>
        <name>Zn(2+)</name>
        <dbReference type="ChEBI" id="CHEBI:29105"/>
        <label>2</label>
    </ligand>
</feature>
<feature type="binding site" evidence="3">
    <location>
        <position position="472"/>
    </location>
    <ligand>
        <name>Zn(2+)</name>
        <dbReference type="ChEBI" id="CHEBI:29105"/>
        <label>2</label>
    </ligand>
</feature>
<evidence type="ECO:0000256" key="1">
    <source>
        <dbReference type="ARBA" id="ARBA00022553"/>
    </source>
</evidence>
<protein>
    <submittedName>
        <fullName evidence="4">Alkaline phosphatase</fullName>
    </submittedName>
</protein>
<keyword evidence="3" id="KW-0479">Metal-binding</keyword>
<reference evidence="5" key="1">
    <citation type="journal article" date="2011" name="MBio">
        <title>Novel metabolic attributes of the genus Cyanothece, comprising a group of unicellular nitrogen-fixing Cyanobacteria.</title>
        <authorList>
            <person name="Bandyopadhyay A."/>
            <person name="Elvitigala T."/>
            <person name="Welsh E."/>
            <person name="Stockel J."/>
            <person name="Liberton M."/>
            <person name="Min H."/>
            <person name="Sherman L.A."/>
            <person name="Pakrasi H.B."/>
        </authorList>
    </citation>
    <scope>NUCLEOTIDE SEQUENCE [LARGE SCALE GENOMIC DNA]</scope>
    <source>
        <strain evidence="5">PCC 7822</strain>
        <plasmid evidence="5">Cy782201</plasmid>
    </source>
</reference>